<evidence type="ECO:0000256" key="3">
    <source>
        <dbReference type="ARBA" id="ARBA00022679"/>
    </source>
</evidence>
<protein>
    <recommendedName>
        <fullName evidence="9">L,D-TPase catalytic domain-containing protein</fullName>
    </recommendedName>
</protein>
<dbReference type="RefSeq" id="WP_281931258.1">
    <property type="nucleotide sequence ID" value="NZ_AP027142.1"/>
</dbReference>
<evidence type="ECO:0000256" key="2">
    <source>
        <dbReference type="ARBA" id="ARBA00005992"/>
    </source>
</evidence>
<dbReference type="EMBL" id="AP027142">
    <property type="protein sequence ID" value="BDV33750.1"/>
    <property type="molecule type" value="Genomic_DNA"/>
</dbReference>
<evidence type="ECO:0000256" key="5">
    <source>
        <dbReference type="ARBA" id="ARBA00022984"/>
    </source>
</evidence>
<organism evidence="10 11">
    <name type="scientific">Methylocystis iwaonis</name>
    <dbReference type="NCBI Taxonomy" id="2885079"/>
    <lineage>
        <taxon>Bacteria</taxon>
        <taxon>Pseudomonadati</taxon>
        <taxon>Pseudomonadota</taxon>
        <taxon>Alphaproteobacteria</taxon>
        <taxon>Hyphomicrobiales</taxon>
        <taxon>Methylocystaceae</taxon>
        <taxon>Methylocystis</taxon>
    </lineage>
</organism>
<dbReference type="PANTHER" id="PTHR36699:SF1">
    <property type="entry name" value="L,D-TRANSPEPTIDASE YAFK-RELATED"/>
    <property type="match status" value="1"/>
</dbReference>
<dbReference type="CDD" id="cd16913">
    <property type="entry name" value="YkuD_like"/>
    <property type="match status" value="1"/>
</dbReference>
<dbReference type="SUPFAM" id="SSF141523">
    <property type="entry name" value="L,D-transpeptidase catalytic domain-like"/>
    <property type="match status" value="1"/>
</dbReference>
<reference evidence="10 11" key="1">
    <citation type="journal article" date="2023" name="Int. J. Syst. Evol. Microbiol.">
        <title>Methylocystis iwaonis sp. nov., a type II methane-oxidizing bacterium from surface soil of a rice paddy field in Japan, and emended description of the genus Methylocystis (ex Whittenbury et al. 1970) Bowman et al. 1993.</title>
        <authorList>
            <person name="Kaise H."/>
            <person name="Sawadogo J.B."/>
            <person name="Alam M.S."/>
            <person name="Ueno C."/>
            <person name="Dianou D."/>
            <person name="Shinjo R."/>
            <person name="Asakawa S."/>
        </authorList>
    </citation>
    <scope>NUCLEOTIDE SEQUENCE [LARGE SCALE GENOMIC DNA]</scope>
    <source>
        <strain evidence="10 11">SS37A-Re</strain>
    </source>
</reference>
<dbReference type="InterPro" id="IPR005490">
    <property type="entry name" value="LD_TPept_cat_dom"/>
</dbReference>
<evidence type="ECO:0000256" key="8">
    <source>
        <dbReference type="SAM" id="MobiDB-lite"/>
    </source>
</evidence>
<keyword evidence="11" id="KW-1185">Reference proteome</keyword>
<evidence type="ECO:0000256" key="1">
    <source>
        <dbReference type="ARBA" id="ARBA00004752"/>
    </source>
</evidence>
<evidence type="ECO:0000256" key="7">
    <source>
        <dbReference type="PROSITE-ProRule" id="PRU01373"/>
    </source>
</evidence>
<comment type="similarity">
    <text evidence="2">Belongs to the YkuD family.</text>
</comment>
<accession>A0ABM8E743</accession>
<feature type="region of interest" description="Disordered" evidence="8">
    <location>
        <begin position="369"/>
        <end position="389"/>
    </location>
</feature>
<dbReference type="Pfam" id="PF03734">
    <property type="entry name" value="YkuD"/>
    <property type="match status" value="1"/>
</dbReference>
<evidence type="ECO:0000256" key="4">
    <source>
        <dbReference type="ARBA" id="ARBA00022960"/>
    </source>
</evidence>
<dbReference type="InterPro" id="IPR038063">
    <property type="entry name" value="Transpep_catalytic_dom"/>
</dbReference>
<dbReference type="PROSITE" id="PS51257">
    <property type="entry name" value="PROKAR_LIPOPROTEIN"/>
    <property type="match status" value="1"/>
</dbReference>
<feature type="domain" description="L,D-TPase catalytic" evidence="9">
    <location>
        <begin position="55"/>
        <end position="182"/>
    </location>
</feature>
<sequence length="389" mass="41883">MEHRILKPAAVAVAFAGLSLSACQDSGLSHRSLAPVPPETLAKMAQLGTTKEAPMLIRAYKKEAELEIWKQGADGNYIHLKTFPMCRWSGQLGPKTQEGDRQVPEGFYSITPAQMNPNSSYYLSFNVGYPNQLDRALGHTGGTIMVHGACSSAGCFSMTDAQIAEIYAIARSSFDGGQRAIQMQSYPFRMTAENLAKHRLDANIGFWKNLKEGNDVFEVTKQEPQVAFCGRRYVFNATPSGAMDPVSACPPLKRDPELVASVSAKAAKDDEKIAELSQSVKPVRVVYEDGGQHPSFASKAGEASRPEALTGPTEIALEEKPARAVDKSAQQLATKSPVVTMAAAKAAAQSHEASTVVRALAPEHHREMSALADENGPTASIKKALNPKK</sequence>
<feature type="active site" description="Proton donor/acceptor" evidence="7">
    <location>
        <position position="147"/>
    </location>
</feature>
<evidence type="ECO:0000313" key="10">
    <source>
        <dbReference type="EMBL" id="BDV33750.1"/>
    </source>
</evidence>
<keyword evidence="6 7" id="KW-0961">Cell wall biogenesis/degradation</keyword>
<keyword evidence="4 7" id="KW-0133">Cell shape</keyword>
<evidence type="ECO:0000256" key="6">
    <source>
        <dbReference type="ARBA" id="ARBA00023316"/>
    </source>
</evidence>
<feature type="active site" description="Nucleophile" evidence="7">
    <location>
        <position position="155"/>
    </location>
</feature>
<dbReference type="PANTHER" id="PTHR36699">
    <property type="entry name" value="LD-TRANSPEPTIDASE"/>
    <property type="match status" value="1"/>
</dbReference>
<comment type="pathway">
    <text evidence="1 7">Cell wall biogenesis; peptidoglycan biosynthesis.</text>
</comment>
<keyword evidence="3" id="KW-0808">Transferase</keyword>
<evidence type="ECO:0000313" key="11">
    <source>
        <dbReference type="Proteomes" id="UP001317629"/>
    </source>
</evidence>
<name>A0ABM8E743_9HYPH</name>
<dbReference type="PROSITE" id="PS52029">
    <property type="entry name" value="LD_TPASE"/>
    <property type="match status" value="1"/>
</dbReference>
<gene>
    <name evidence="10" type="ORF">SS37A_12790</name>
</gene>
<dbReference type="Proteomes" id="UP001317629">
    <property type="component" value="Chromosome"/>
</dbReference>
<evidence type="ECO:0000259" key="9">
    <source>
        <dbReference type="PROSITE" id="PS52029"/>
    </source>
</evidence>
<keyword evidence="5 7" id="KW-0573">Peptidoglycan synthesis</keyword>
<proteinExistence type="inferred from homology"/>